<dbReference type="EMBL" id="JBHTMV010000006">
    <property type="protein sequence ID" value="MFD1294639.1"/>
    <property type="molecule type" value="Genomic_DNA"/>
</dbReference>
<reference evidence="4" key="1">
    <citation type="journal article" date="2019" name="Int. J. Syst. Evol. Microbiol.">
        <title>The Global Catalogue of Microorganisms (GCM) 10K type strain sequencing project: providing services to taxonomists for standard genome sequencing and annotation.</title>
        <authorList>
            <consortium name="The Broad Institute Genomics Platform"/>
            <consortium name="The Broad Institute Genome Sequencing Center for Infectious Disease"/>
            <person name="Wu L."/>
            <person name="Ma J."/>
        </authorList>
    </citation>
    <scope>NUCLEOTIDE SEQUENCE [LARGE SCALE GENOMIC DNA]</scope>
    <source>
        <strain evidence="4">CCUG 62221</strain>
    </source>
</reference>
<dbReference type="InterPro" id="IPR052744">
    <property type="entry name" value="GPAT/DAPAT"/>
</dbReference>
<dbReference type="PANTHER" id="PTHR31605">
    <property type="entry name" value="GLYCEROL-3-PHOSPHATE O-ACYLTRANSFERASE 1"/>
    <property type="match status" value="1"/>
</dbReference>
<evidence type="ECO:0000313" key="3">
    <source>
        <dbReference type="EMBL" id="MFD1294639.1"/>
    </source>
</evidence>
<dbReference type="Proteomes" id="UP001597241">
    <property type="component" value="Unassembled WGS sequence"/>
</dbReference>
<comment type="caution">
    <text evidence="3">The sequence shown here is derived from an EMBL/GenBank/DDBJ whole genome shotgun (WGS) entry which is preliminary data.</text>
</comment>
<dbReference type="RefSeq" id="WP_386809914.1">
    <property type="nucleotide sequence ID" value="NZ_JBHTMV010000006.1"/>
</dbReference>
<accession>A0ABW3WQV0</accession>
<feature type="transmembrane region" description="Helical" evidence="1">
    <location>
        <begin position="265"/>
        <end position="287"/>
    </location>
</feature>
<dbReference type="SUPFAM" id="SSF69593">
    <property type="entry name" value="Glycerol-3-phosphate (1)-acyltransferase"/>
    <property type="match status" value="1"/>
</dbReference>
<dbReference type="EC" id="2.3.1.-" evidence="3"/>
<evidence type="ECO:0000256" key="1">
    <source>
        <dbReference type="SAM" id="Phobius"/>
    </source>
</evidence>
<feature type="domain" description="Phospholipid/glycerol acyltransferase" evidence="2">
    <location>
        <begin position="39"/>
        <end position="166"/>
    </location>
</feature>
<dbReference type="SMART" id="SM00563">
    <property type="entry name" value="PlsC"/>
    <property type="match status" value="1"/>
</dbReference>
<organism evidence="3 4">
    <name type="scientific">Lutibacter holmesii</name>
    <dbReference type="NCBI Taxonomy" id="1137985"/>
    <lineage>
        <taxon>Bacteria</taxon>
        <taxon>Pseudomonadati</taxon>
        <taxon>Bacteroidota</taxon>
        <taxon>Flavobacteriia</taxon>
        <taxon>Flavobacteriales</taxon>
        <taxon>Flavobacteriaceae</taxon>
        <taxon>Lutibacter</taxon>
    </lineage>
</organism>
<feature type="transmembrane region" description="Helical" evidence="1">
    <location>
        <begin position="329"/>
        <end position="347"/>
    </location>
</feature>
<dbReference type="PANTHER" id="PTHR31605:SF0">
    <property type="entry name" value="GLYCEROL-3-PHOSPHATE O-ACYLTRANSFERASE 1"/>
    <property type="match status" value="1"/>
</dbReference>
<evidence type="ECO:0000313" key="4">
    <source>
        <dbReference type="Proteomes" id="UP001597241"/>
    </source>
</evidence>
<keyword evidence="1" id="KW-1133">Transmembrane helix</keyword>
<dbReference type="GO" id="GO:0016746">
    <property type="term" value="F:acyltransferase activity"/>
    <property type="evidence" value="ECO:0007669"/>
    <property type="project" value="UniProtKB-KW"/>
</dbReference>
<protein>
    <submittedName>
        <fullName evidence="3">Lysophospholipid acyltransferase family protein</fullName>
        <ecNumber evidence="3">2.3.1.-</ecNumber>
    </submittedName>
</protein>
<keyword evidence="3" id="KW-0808">Transferase</keyword>
<keyword evidence="1" id="KW-0812">Transmembrane</keyword>
<proteinExistence type="predicted"/>
<dbReference type="InterPro" id="IPR002123">
    <property type="entry name" value="Plipid/glycerol_acylTrfase"/>
</dbReference>
<feature type="transmembrane region" description="Helical" evidence="1">
    <location>
        <begin position="299"/>
        <end position="323"/>
    </location>
</feature>
<sequence>MIKTIWYQFVKGYVKVGLFFLMKKITVYGKENIPKKGAVIFIANHQNALIDAILIPTTNNRNTHFLTRAAVFKNDKIAKIFDSLNMLPIYRVRDGLNTIEKNLAIFEKCFNILNKKKGLEIFAEGEHHIERRIIPLKKGFGRIILGTLQKHPDLEIQIVPVGLNFDSHLVYPCSATIYYGKPIRANDYLNVKNHDSKFSDLISVVSKAMKQLTLHVDDFKNYDAIIEKLENNNVDYLNPTAANELLKNIDALPEKDSRKKQPTNWFYPLQLLFKINSFIPLFIWHKLKGGIKDVLFTNTFRFALITTLFPLIYLLQAIIVYFIFDLKYALYYLAACVFLGVVSTKTTPIPQ</sequence>
<dbReference type="Pfam" id="PF01553">
    <property type="entry name" value="Acyltransferase"/>
    <property type="match status" value="1"/>
</dbReference>
<keyword evidence="1" id="KW-0472">Membrane</keyword>
<name>A0ABW3WQV0_9FLAO</name>
<dbReference type="CDD" id="cd07992">
    <property type="entry name" value="LPLAT_AAK14816-like"/>
    <property type="match status" value="1"/>
</dbReference>
<keyword evidence="3" id="KW-0012">Acyltransferase</keyword>
<keyword evidence="4" id="KW-1185">Reference proteome</keyword>
<gene>
    <name evidence="3" type="ORF">ACFQ5N_12410</name>
</gene>
<evidence type="ECO:0000259" key="2">
    <source>
        <dbReference type="SMART" id="SM00563"/>
    </source>
</evidence>